<dbReference type="STRING" id="46177.SAMN05660976_00173"/>
<comment type="similarity">
    <text evidence="6">Belongs to the ABC-4 integral membrane protein family.</text>
</comment>
<evidence type="ECO:0000313" key="10">
    <source>
        <dbReference type="EMBL" id="SEK28647.1"/>
    </source>
</evidence>
<keyword evidence="3 7" id="KW-0812">Transmembrane</keyword>
<feature type="transmembrane region" description="Helical" evidence="7">
    <location>
        <begin position="319"/>
        <end position="343"/>
    </location>
</feature>
<dbReference type="OrthoDB" id="9780560at2"/>
<feature type="domain" description="MacB-like periplasmic core" evidence="9">
    <location>
        <begin position="30"/>
        <end position="210"/>
    </location>
</feature>
<feature type="transmembrane region" description="Helical" evidence="7">
    <location>
        <begin position="355"/>
        <end position="379"/>
    </location>
</feature>
<evidence type="ECO:0000259" key="8">
    <source>
        <dbReference type="Pfam" id="PF02687"/>
    </source>
</evidence>
<dbReference type="PANTHER" id="PTHR30572:SF4">
    <property type="entry name" value="ABC TRANSPORTER PERMEASE YTRF"/>
    <property type="match status" value="1"/>
</dbReference>
<protein>
    <submittedName>
        <fullName evidence="10">Putative ABC transport system permease protein</fullName>
    </submittedName>
</protein>
<evidence type="ECO:0000256" key="5">
    <source>
        <dbReference type="ARBA" id="ARBA00023136"/>
    </source>
</evidence>
<comment type="subcellular location">
    <subcellularLocation>
        <location evidence="1">Cell membrane</location>
        <topology evidence="1">Multi-pass membrane protein</topology>
    </subcellularLocation>
</comment>
<name>A0A1H7FTV0_9ACTN</name>
<dbReference type="InterPro" id="IPR050250">
    <property type="entry name" value="Macrolide_Exporter_MacB"/>
</dbReference>
<dbReference type="AlphaFoldDB" id="A0A1H7FTV0"/>
<dbReference type="Pfam" id="PF12704">
    <property type="entry name" value="MacB_PCD"/>
    <property type="match status" value="1"/>
</dbReference>
<evidence type="ECO:0000256" key="1">
    <source>
        <dbReference type="ARBA" id="ARBA00004651"/>
    </source>
</evidence>
<feature type="transmembrane region" description="Helical" evidence="7">
    <location>
        <begin position="273"/>
        <end position="298"/>
    </location>
</feature>
<dbReference type="GO" id="GO:0022857">
    <property type="term" value="F:transmembrane transporter activity"/>
    <property type="evidence" value="ECO:0007669"/>
    <property type="project" value="TreeGrafter"/>
</dbReference>
<feature type="transmembrane region" description="Helical" evidence="7">
    <location>
        <begin position="29"/>
        <end position="51"/>
    </location>
</feature>
<evidence type="ECO:0000256" key="3">
    <source>
        <dbReference type="ARBA" id="ARBA00022692"/>
    </source>
</evidence>
<evidence type="ECO:0000256" key="4">
    <source>
        <dbReference type="ARBA" id="ARBA00022989"/>
    </source>
</evidence>
<evidence type="ECO:0000259" key="9">
    <source>
        <dbReference type="Pfam" id="PF12704"/>
    </source>
</evidence>
<dbReference type="InterPro" id="IPR003838">
    <property type="entry name" value="ABC3_permease_C"/>
</dbReference>
<keyword evidence="4 7" id="KW-1133">Transmembrane helix</keyword>
<proteinExistence type="inferred from homology"/>
<keyword evidence="2" id="KW-1003">Cell membrane</keyword>
<evidence type="ECO:0000256" key="7">
    <source>
        <dbReference type="SAM" id="Phobius"/>
    </source>
</evidence>
<dbReference type="GO" id="GO:0005886">
    <property type="term" value="C:plasma membrane"/>
    <property type="evidence" value="ECO:0007669"/>
    <property type="project" value="UniProtKB-SubCell"/>
</dbReference>
<feature type="domain" description="ABC3 transporter permease C-terminal" evidence="8">
    <location>
        <begin position="277"/>
        <end position="389"/>
    </location>
</feature>
<dbReference type="RefSeq" id="WP_055507869.1">
    <property type="nucleotide sequence ID" value="NZ_BBZG01000005.1"/>
</dbReference>
<keyword evidence="11" id="KW-1185">Reference proteome</keyword>
<sequence length="396" mass="41156">MTALRPARLRPSDLARLGTSGLRARPMRAILAALGISIGIATMVTVVGISASSQEQLLRQLDALGTNLLRVQPGDSLFGDRVRLPKSAADMVRRIDGVTHASQTGETGVTVRRNDLIPSGVSLGITVQAASLDLLDTLDGRVRAGTWLNAATERQPVVVLGAVAAERLGLTGPDVQVWMGDRWFTVIGVLDRMPLAEEIERSALVGFPAAKDFLNHDGHPTTVYERSADEAVEGVRAVLARTVSPENPNEAKVSRPSDALKAKAAAAGAFTGLMLGLGAVALFVGAVGVANTMVVAVLERRREIGLRRSFGATRGQVRAQFLVEAVLLSAFGGGAGVLLGALATMGYARINGLPAVVPVWALGGALATTILIGALAGLYPALRAARVPPTVALSGQ</sequence>
<keyword evidence="5 7" id="KW-0472">Membrane</keyword>
<accession>A0A1H7FTV0</accession>
<dbReference type="InterPro" id="IPR025857">
    <property type="entry name" value="MacB_PCD"/>
</dbReference>
<evidence type="ECO:0000313" key="11">
    <source>
        <dbReference type="Proteomes" id="UP000198953"/>
    </source>
</evidence>
<dbReference type="EMBL" id="FOBF01000001">
    <property type="protein sequence ID" value="SEK28647.1"/>
    <property type="molecule type" value="Genomic_DNA"/>
</dbReference>
<evidence type="ECO:0000256" key="6">
    <source>
        <dbReference type="ARBA" id="ARBA00038076"/>
    </source>
</evidence>
<organism evidence="10 11">
    <name type="scientific">Nonomuraea pusilla</name>
    <dbReference type="NCBI Taxonomy" id="46177"/>
    <lineage>
        <taxon>Bacteria</taxon>
        <taxon>Bacillati</taxon>
        <taxon>Actinomycetota</taxon>
        <taxon>Actinomycetes</taxon>
        <taxon>Streptosporangiales</taxon>
        <taxon>Streptosporangiaceae</taxon>
        <taxon>Nonomuraea</taxon>
    </lineage>
</organism>
<dbReference type="PANTHER" id="PTHR30572">
    <property type="entry name" value="MEMBRANE COMPONENT OF TRANSPORTER-RELATED"/>
    <property type="match status" value="1"/>
</dbReference>
<reference evidence="10 11" key="1">
    <citation type="submission" date="2016-10" db="EMBL/GenBank/DDBJ databases">
        <authorList>
            <person name="de Groot N.N."/>
        </authorList>
    </citation>
    <scope>NUCLEOTIDE SEQUENCE [LARGE SCALE GENOMIC DNA]</scope>
    <source>
        <strain evidence="10 11">DSM 43357</strain>
    </source>
</reference>
<dbReference type="Proteomes" id="UP000198953">
    <property type="component" value="Unassembled WGS sequence"/>
</dbReference>
<gene>
    <name evidence="10" type="ORF">SAMN05660976_00173</name>
</gene>
<dbReference type="Pfam" id="PF02687">
    <property type="entry name" value="FtsX"/>
    <property type="match status" value="1"/>
</dbReference>
<evidence type="ECO:0000256" key="2">
    <source>
        <dbReference type="ARBA" id="ARBA00022475"/>
    </source>
</evidence>